<gene>
    <name evidence="11" type="ORF">pdam_00021296</name>
</gene>
<dbReference type="GO" id="GO:0016020">
    <property type="term" value="C:membrane"/>
    <property type="evidence" value="ECO:0007669"/>
    <property type="project" value="UniProtKB-SubCell"/>
</dbReference>
<feature type="region of interest" description="Disordered" evidence="9">
    <location>
        <begin position="435"/>
        <end position="458"/>
    </location>
</feature>
<name>A0A3M6V6E5_POCDA</name>
<dbReference type="FunFam" id="1.10.8.270:FF:000019">
    <property type="entry name" value="TBC1 domain family member 13"/>
    <property type="match status" value="1"/>
</dbReference>
<dbReference type="Gene3D" id="1.10.472.80">
    <property type="entry name" value="Ypt/Rab-GAP domain of gyp1p, domain 3"/>
    <property type="match status" value="1"/>
</dbReference>
<evidence type="ECO:0000256" key="5">
    <source>
        <dbReference type="ARBA" id="ARBA00023136"/>
    </source>
</evidence>
<sequence length="458" mass="53379">MALIGYLNELEWHFIIEIFAGSNSKWRSSRGCLSSSPLSLRKRLILNISEDFALAEFLMDLEFDRCVGRSSKLANIEYTDSEMSTLMLLLGYLPPEKDLWPETLKRQRSTYKQFVEEIIIEQCKGTKSGKDSKEFDVDHPLNPNPDSQWLAFFKDNEVLLQIDKDCRRLCPDISFFQIATKYPNKKVTTGEDRDFETLRERVLRTHLEASHVNTNRSGLKNLSAPRKIAPEEYFVLGDGEEAHWEVVERILYVYAKLNPGLGYVQGMNEIIGPLYYVFCSDPNPEWQENVEADAFFCFTNLMSEIRDNFIKTLDDSACGIGNLMKSVRSMLKERDIILYRYLEEQQMRPQFYSFRWLTLLLSQEFALPDVIRVWDSLFADEKRFDFLIYVCCAMHMVIRDQLLAGDFATTMKLLQNYPDIDIHTILSKAMDLKRPRVTPPSPSQTQQRQKGGFQFKKR</sequence>
<dbReference type="Proteomes" id="UP000275408">
    <property type="component" value="Unassembled WGS sequence"/>
</dbReference>
<dbReference type="GO" id="GO:0005096">
    <property type="term" value="F:GTPase activator activity"/>
    <property type="evidence" value="ECO:0007669"/>
    <property type="project" value="UniProtKB-KW"/>
</dbReference>
<dbReference type="PROSITE" id="PS50086">
    <property type="entry name" value="TBC_RABGAP"/>
    <property type="match status" value="1"/>
</dbReference>
<keyword evidence="12" id="KW-1185">Reference proteome</keyword>
<evidence type="ECO:0000259" key="10">
    <source>
        <dbReference type="PROSITE" id="PS50086"/>
    </source>
</evidence>
<dbReference type="STRING" id="46731.A0A3M6V6E5"/>
<keyword evidence="5" id="KW-0472">Membrane</keyword>
<evidence type="ECO:0000256" key="6">
    <source>
        <dbReference type="ARBA" id="ARBA00059763"/>
    </source>
</evidence>
<dbReference type="EMBL" id="RCHS01000012">
    <property type="protein sequence ID" value="RMX61439.1"/>
    <property type="molecule type" value="Genomic_DNA"/>
</dbReference>
<dbReference type="Pfam" id="PF00566">
    <property type="entry name" value="RabGAP-TBC"/>
    <property type="match status" value="1"/>
</dbReference>
<comment type="subcellular location">
    <subcellularLocation>
        <location evidence="2">Cytoplasm</location>
    </subcellularLocation>
    <subcellularLocation>
        <location evidence="1">Membrane</location>
    </subcellularLocation>
</comment>
<evidence type="ECO:0000256" key="3">
    <source>
        <dbReference type="ARBA" id="ARBA00022468"/>
    </source>
</evidence>
<comment type="function">
    <text evidence="6">Acts as a GTPase-activating protein for RAB35. Together with RAB35 may be involved in regulation of insulin-induced glucose transporter SLC2A4/GLUT4 translocation to the plasma membrane in adipocytes.</text>
</comment>
<feature type="compositionally biased region" description="Low complexity" evidence="9">
    <location>
        <begin position="443"/>
        <end position="458"/>
    </location>
</feature>
<evidence type="ECO:0000256" key="9">
    <source>
        <dbReference type="SAM" id="MobiDB-lite"/>
    </source>
</evidence>
<reference evidence="11 12" key="1">
    <citation type="journal article" date="2018" name="Sci. Rep.">
        <title>Comparative analysis of the Pocillopora damicornis genome highlights role of immune system in coral evolution.</title>
        <authorList>
            <person name="Cunning R."/>
            <person name="Bay R.A."/>
            <person name="Gillette P."/>
            <person name="Baker A.C."/>
            <person name="Traylor-Knowles N."/>
        </authorList>
    </citation>
    <scope>NUCLEOTIDE SEQUENCE [LARGE SCALE GENOMIC DNA]</scope>
    <source>
        <strain evidence="11">RSMAS</strain>
        <tissue evidence="11">Whole animal</tissue>
    </source>
</reference>
<dbReference type="InterPro" id="IPR035969">
    <property type="entry name" value="Rab-GAP_TBC_sf"/>
</dbReference>
<evidence type="ECO:0000313" key="11">
    <source>
        <dbReference type="EMBL" id="RMX61439.1"/>
    </source>
</evidence>
<comment type="caution">
    <text evidence="11">The sequence shown here is derived from an EMBL/GenBank/DDBJ whole genome shotgun (WGS) entry which is preliminary data.</text>
</comment>
<accession>A0A3M6V6E5</accession>
<evidence type="ECO:0000313" key="12">
    <source>
        <dbReference type="Proteomes" id="UP000275408"/>
    </source>
</evidence>
<feature type="domain" description="Rab-GAP TBC" evidence="10">
    <location>
        <begin position="139"/>
        <end position="381"/>
    </location>
</feature>
<dbReference type="SUPFAM" id="SSF47923">
    <property type="entry name" value="Ypt/Rab-GAP domain of gyp1p"/>
    <property type="match status" value="2"/>
</dbReference>
<keyword evidence="3" id="KW-0343">GTPase activation</keyword>
<dbReference type="GO" id="GO:0005737">
    <property type="term" value="C:cytoplasm"/>
    <property type="evidence" value="ECO:0007669"/>
    <property type="project" value="UniProtKB-SubCell"/>
</dbReference>
<dbReference type="AlphaFoldDB" id="A0A3M6V6E5"/>
<dbReference type="Gene3D" id="1.10.8.270">
    <property type="entry name" value="putative rabgap domain of human tbc1 domain family member 14 like domains"/>
    <property type="match status" value="1"/>
</dbReference>
<evidence type="ECO:0000256" key="1">
    <source>
        <dbReference type="ARBA" id="ARBA00004370"/>
    </source>
</evidence>
<dbReference type="GO" id="GO:0006886">
    <property type="term" value="P:intracellular protein transport"/>
    <property type="evidence" value="ECO:0007669"/>
    <property type="project" value="TreeGrafter"/>
</dbReference>
<dbReference type="InterPro" id="IPR000195">
    <property type="entry name" value="Rab-GAP-TBC_dom"/>
</dbReference>
<comment type="subunit">
    <text evidence="7">Interacts with RAB1A and RAB10; in a GTP-dependent manner.</text>
</comment>
<evidence type="ECO:0000256" key="8">
    <source>
        <dbReference type="ARBA" id="ARBA00067477"/>
    </source>
</evidence>
<evidence type="ECO:0000256" key="4">
    <source>
        <dbReference type="ARBA" id="ARBA00022490"/>
    </source>
</evidence>
<protein>
    <recommendedName>
        <fullName evidence="8">TBC1 domain family member 13</fullName>
    </recommendedName>
</protein>
<evidence type="ECO:0000256" key="7">
    <source>
        <dbReference type="ARBA" id="ARBA00064536"/>
    </source>
</evidence>
<organism evidence="11 12">
    <name type="scientific">Pocillopora damicornis</name>
    <name type="common">Cauliflower coral</name>
    <name type="synonym">Millepora damicornis</name>
    <dbReference type="NCBI Taxonomy" id="46731"/>
    <lineage>
        <taxon>Eukaryota</taxon>
        <taxon>Metazoa</taxon>
        <taxon>Cnidaria</taxon>
        <taxon>Anthozoa</taxon>
        <taxon>Hexacorallia</taxon>
        <taxon>Scleractinia</taxon>
        <taxon>Astrocoeniina</taxon>
        <taxon>Pocilloporidae</taxon>
        <taxon>Pocillopora</taxon>
    </lineage>
</organism>
<dbReference type="SMART" id="SM00164">
    <property type="entry name" value="TBC"/>
    <property type="match status" value="1"/>
</dbReference>
<proteinExistence type="predicted"/>
<dbReference type="OrthoDB" id="10263206at2759"/>
<dbReference type="FunFam" id="1.10.472.80:FF:000009">
    <property type="entry name" value="TBC1 domain family member 13"/>
    <property type="match status" value="1"/>
</dbReference>
<dbReference type="PANTHER" id="PTHR22957:SF27">
    <property type="entry name" value="TBC1 DOMAIN FAMILY MEMBER 13"/>
    <property type="match status" value="1"/>
</dbReference>
<keyword evidence="4" id="KW-0963">Cytoplasm</keyword>
<dbReference type="PANTHER" id="PTHR22957">
    <property type="entry name" value="TBC1 DOMAIN FAMILY MEMBER GTPASE-ACTIVATING PROTEIN"/>
    <property type="match status" value="1"/>
</dbReference>
<evidence type="ECO:0000256" key="2">
    <source>
        <dbReference type="ARBA" id="ARBA00004496"/>
    </source>
</evidence>